<feature type="transmembrane region" description="Helical" evidence="7">
    <location>
        <begin position="65"/>
        <end position="82"/>
    </location>
</feature>
<dbReference type="GO" id="GO:0020037">
    <property type="term" value="F:heme binding"/>
    <property type="evidence" value="ECO:0007669"/>
    <property type="project" value="UniProtKB-UniRule"/>
</dbReference>
<dbReference type="InterPro" id="IPR022837">
    <property type="entry name" value="MsrQ-like"/>
</dbReference>
<dbReference type="Pfam" id="PF01794">
    <property type="entry name" value="Ferric_reduct"/>
    <property type="match status" value="1"/>
</dbReference>
<feature type="transmembrane region" description="Helical" evidence="7">
    <location>
        <begin position="21"/>
        <end position="45"/>
    </location>
</feature>
<comment type="function">
    <text evidence="7">Part of the MsrPQ system that repairs oxidized periplasmic proteins containing methionine sulfoxide residues (Met-O), using respiratory chain electrons. Thus protects these proteins from oxidative-stress damage caused by reactive species of oxygen and chlorine generated by the host defense mechanisms. MsrPQ is essential for the maintenance of envelope integrity under bleach stress, rescuing a wide series of structurally unrelated periplasmic proteins from methionine oxidation. MsrQ provides electrons for reduction to the reductase catalytic subunit MsrP, using the quinone pool of the respiratory chain.</text>
</comment>
<dbReference type="GO" id="GO:0010181">
    <property type="term" value="F:FMN binding"/>
    <property type="evidence" value="ECO:0007669"/>
    <property type="project" value="UniProtKB-UniRule"/>
</dbReference>
<keyword evidence="3 7" id="KW-0812">Transmembrane</keyword>
<organism evidence="9 10">
    <name type="scientific">Phyllobacterium brassicacearum</name>
    <dbReference type="NCBI Taxonomy" id="314235"/>
    <lineage>
        <taxon>Bacteria</taxon>
        <taxon>Pseudomonadati</taxon>
        <taxon>Pseudomonadota</taxon>
        <taxon>Alphaproteobacteria</taxon>
        <taxon>Hyphomicrobiales</taxon>
        <taxon>Phyllobacteriaceae</taxon>
        <taxon>Phyllobacterium</taxon>
    </lineage>
</organism>
<comment type="caution">
    <text evidence="9">The sequence shown here is derived from an EMBL/GenBank/DDBJ whole genome shotgun (WGS) entry which is preliminary data.</text>
</comment>
<dbReference type="GO" id="GO:0046872">
    <property type="term" value="F:metal ion binding"/>
    <property type="evidence" value="ECO:0007669"/>
    <property type="project" value="UniProtKB-KW"/>
</dbReference>
<dbReference type="InterPro" id="IPR013130">
    <property type="entry name" value="Fe3_Rdtase_TM_dom"/>
</dbReference>
<feature type="transmembrane region" description="Helical" evidence="7">
    <location>
        <begin position="94"/>
        <end position="113"/>
    </location>
</feature>
<comment type="cofactor">
    <cofactor evidence="7">
        <name>FMN</name>
        <dbReference type="ChEBI" id="CHEBI:58210"/>
    </cofactor>
    <text evidence="7">Binds 1 FMN per subunit.</text>
</comment>
<keyword evidence="2 7" id="KW-0813">Transport</keyword>
<evidence type="ECO:0000256" key="6">
    <source>
        <dbReference type="ARBA" id="ARBA00023136"/>
    </source>
</evidence>
<keyword evidence="4 7" id="KW-1133">Transmembrane helix</keyword>
<dbReference type="GO" id="GO:0005886">
    <property type="term" value="C:plasma membrane"/>
    <property type="evidence" value="ECO:0007669"/>
    <property type="project" value="UniProtKB-SubCell"/>
</dbReference>
<dbReference type="GO" id="GO:0009055">
    <property type="term" value="F:electron transfer activity"/>
    <property type="evidence" value="ECO:0007669"/>
    <property type="project" value="UniProtKB-UniRule"/>
</dbReference>
<feature type="transmembrane region" description="Helical" evidence="7">
    <location>
        <begin position="259"/>
        <end position="278"/>
    </location>
</feature>
<comment type="subcellular location">
    <subcellularLocation>
        <location evidence="7">Cell membrane</location>
        <topology evidence="7">Multi-pass membrane protein</topology>
    </subcellularLocation>
    <subcellularLocation>
        <location evidence="1">Membrane</location>
        <topology evidence="1">Multi-pass membrane protein</topology>
    </subcellularLocation>
</comment>
<evidence type="ECO:0000313" key="9">
    <source>
        <dbReference type="EMBL" id="PSH70517.1"/>
    </source>
</evidence>
<dbReference type="AlphaFoldDB" id="A0A2P7BVM4"/>
<keyword evidence="6 7" id="KW-0472">Membrane</keyword>
<dbReference type="Proteomes" id="UP000241444">
    <property type="component" value="Unassembled WGS sequence"/>
</dbReference>
<keyword evidence="7" id="KW-0288">FMN</keyword>
<dbReference type="PANTHER" id="PTHR36964">
    <property type="entry name" value="PROTEIN-METHIONINE-SULFOXIDE REDUCTASE HEME-BINDING SUBUNIT MSRQ"/>
    <property type="match status" value="1"/>
</dbReference>
<evidence type="ECO:0000256" key="5">
    <source>
        <dbReference type="ARBA" id="ARBA00023004"/>
    </source>
</evidence>
<reference evidence="10" key="1">
    <citation type="submission" date="2017-11" db="EMBL/GenBank/DDBJ databases">
        <authorList>
            <person name="Kuznetsova I."/>
            <person name="Sazanova A."/>
            <person name="Chirak E."/>
            <person name="Safronova V."/>
            <person name="Willems A."/>
        </authorList>
    </citation>
    <scope>NUCLEOTIDE SEQUENCE [LARGE SCALE GENOMIC DNA]</scope>
    <source>
        <strain evidence="10">STM 196</strain>
    </source>
</reference>
<dbReference type="GO" id="GO:0030091">
    <property type="term" value="P:protein repair"/>
    <property type="evidence" value="ECO:0007669"/>
    <property type="project" value="UniProtKB-UniRule"/>
</dbReference>
<feature type="transmembrane region" description="Helical" evidence="7">
    <location>
        <begin position="217"/>
        <end position="239"/>
    </location>
</feature>
<gene>
    <name evidence="7" type="primary">msrQ</name>
    <name evidence="9" type="ORF">CU102_00155</name>
</gene>
<protein>
    <recommendedName>
        <fullName evidence="7">Protein-methionine-sulfoxide reductase heme-binding subunit MsrQ</fullName>
    </recommendedName>
    <alternativeName>
        <fullName evidence="7">Flavocytochrome MsrQ</fullName>
    </alternativeName>
</protein>
<evidence type="ECO:0000256" key="7">
    <source>
        <dbReference type="HAMAP-Rule" id="MF_01207"/>
    </source>
</evidence>
<keyword evidence="10" id="KW-1185">Reference proteome</keyword>
<keyword evidence="7" id="KW-0479">Metal-binding</keyword>
<proteinExistence type="inferred from homology"/>
<keyword evidence="7" id="KW-0249">Electron transport</keyword>
<evidence type="ECO:0000256" key="4">
    <source>
        <dbReference type="ARBA" id="ARBA00022989"/>
    </source>
</evidence>
<evidence type="ECO:0000313" key="10">
    <source>
        <dbReference type="Proteomes" id="UP000241444"/>
    </source>
</evidence>
<comment type="similarity">
    <text evidence="7">Belongs to the MsrQ family.</text>
</comment>
<dbReference type="GO" id="GO:0016679">
    <property type="term" value="F:oxidoreductase activity, acting on diphenols and related substances as donors"/>
    <property type="evidence" value="ECO:0007669"/>
    <property type="project" value="TreeGrafter"/>
</dbReference>
<feature type="domain" description="Ferric oxidoreductase" evidence="8">
    <location>
        <begin position="63"/>
        <end position="175"/>
    </location>
</feature>
<dbReference type="PANTHER" id="PTHR36964:SF1">
    <property type="entry name" value="PROTEIN-METHIONINE-SULFOXIDE REDUCTASE HEME-BINDING SUBUNIT MSRQ"/>
    <property type="match status" value="1"/>
</dbReference>
<keyword evidence="7" id="KW-0349">Heme</keyword>
<name>A0A2P7BVM4_9HYPH</name>
<sequence length="295" mass="33036">MLYNQDKTSNAMKYPWNDRAGKLSAIKIAALIAGFIPLILIVIGYKANILGPRPITQAIHETGDWAIRFFLISLAVTPLRNITRWTKLVLIRRILGLTALAYATLHFSLYILDQNFNLLRVASEIWLRIYLLIGFITLLGLTALGVTSTDAMIRRMGKNWNRLHRLAYPLAALGVLHFFMQSKADVTEATLMAGFLIALLLYRAAHARDFRLSSVWTLMGIAILAALGTALVEYAWFALATKIPPTRVLLANLSFGYSIRPMWWVLGAALVPAIWVSIKSAMDRESRKLNPVSVK</sequence>
<keyword evidence="5 7" id="KW-0408">Iron</keyword>
<accession>A0A2P7BVM4</accession>
<comment type="caution">
    <text evidence="7">Lacks conserved residue(s) required for the propagation of feature annotation.</text>
</comment>
<evidence type="ECO:0000256" key="1">
    <source>
        <dbReference type="ARBA" id="ARBA00004141"/>
    </source>
</evidence>
<keyword evidence="7" id="KW-1003">Cell membrane</keyword>
<evidence type="ECO:0000259" key="8">
    <source>
        <dbReference type="Pfam" id="PF01794"/>
    </source>
</evidence>
<evidence type="ECO:0000256" key="3">
    <source>
        <dbReference type="ARBA" id="ARBA00022692"/>
    </source>
</evidence>
<feature type="transmembrane region" description="Helical" evidence="7">
    <location>
        <begin position="189"/>
        <end position="205"/>
    </location>
</feature>
<dbReference type="EMBL" id="PGGO01000001">
    <property type="protein sequence ID" value="PSH70517.1"/>
    <property type="molecule type" value="Genomic_DNA"/>
</dbReference>
<feature type="transmembrane region" description="Helical" evidence="7">
    <location>
        <begin position="125"/>
        <end position="146"/>
    </location>
</feature>
<comment type="subunit">
    <text evidence="7">Heterodimer of a catalytic subunit (MsrP) and a heme-binding subunit (MsrQ).</text>
</comment>
<feature type="transmembrane region" description="Helical" evidence="7">
    <location>
        <begin position="166"/>
        <end position="183"/>
    </location>
</feature>
<keyword evidence="7" id="KW-0285">Flavoprotein</keyword>
<comment type="cofactor">
    <cofactor evidence="7">
        <name>heme b</name>
        <dbReference type="ChEBI" id="CHEBI:60344"/>
    </cofactor>
    <text evidence="7">Binds 1 heme b (iron(II)-protoporphyrin IX) group per subunit.</text>
</comment>
<dbReference type="HAMAP" id="MF_01207">
    <property type="entry name" value="MsrQ"/>
    <property type="match status" value="1"/>
</dbReference>
<evidence type="ECO:0000256" key="2">
    <source>
        <dbReference type="ARBA" id="ARBA00022448"/>
    </source>
</evidence>